<accession>A0A9W7D4T0</accession>
<feature type="region of interest" description="Disordered" evidence="1">
    <location>
        <begin position="50"/>
        <end position="76"/>
    </location>
</feature>
<feature type="compositionally biased region" description="Basic and acidic residues" evidence="1">
    <location>
        <begin position="53"/>
        <end position="64"/>
    </location>
</feature>
<name>A0A9W7D4T0_9STRA</name>
<evidence type="ECO:0000313" key="3">
    <source>
        <dbReference type="Proteomes" id="UP001165121"/>
    </source>
</evidence>
<dbReference type="EMBL" id="BSXT01002909">
    <property type="protein sequence ID" value="GMF51461.1"/>
    <property type="molecule type" value="Genomic_DNA"/>
</dbReference>
<dbReference type="AlphaFoldDB" id="A0A9W7D4T0"/>
<gene>
    <name evidence="2" type="ORF">Pfra01_002080400</name>
</gene>
<reference evidence="2" key="1">
    <citation type="submission" date="2023-04" db="EMBL/GenBank/DDBJ databases">
        <title>Phytophthora fragariaefolia NBRC 109709.</title>
        <authorList>
            <person name="Ichikawa N."/>
            <person name="Sato H."/>
            <person name="Tonouchi N."/>
        </authorList>
    </citation>
    <scope>NUCLEOTIDE SEQUENCE</scope>
    <source>
        <strain evidence="2">NBRC 109709</strain>
    </source>
</reference>
<sequence>MCSKPFESSLARSLSDMKSTPSAATDWLPLRAILAAVSPMARESAMDMCGYENDDRNERGRGNEGVKGGDGTAHFEGPAQFQSRAVENMIAIARLSRLSITIIDYCEEIPIGNHNRKIAAEPMPSAIMPFRQPKS</sequence>
<evidence type="ECO:0000256" key="1">
    <source>
        <dbReference type="SAM" id="MobiDB-lite"/>
    </source>
</evidence>
<comment type="caution">
    <text evidence="2">The sequence shown here is derived from an EMBL/GenBank/DDBJ whole genome shotgun (WGS) entry which is preliminary data.</text>
</comment>
<dbReference type="Proteomes" id="UP001165121">
    <property type="component" value="Unassembled WGS sequence"/>
</dbReference>
<protein>
    <submittedName>
        <fullName evidence="2">Unnamed protein product</fullName>
    </submittedName>
</protein>
<proteinExistence type="predicted"/>
<organism evidence="2 3">
    <name type="scientific">Phytophthora fragariaefolia</name>
    <dbReference type="NCBI Taxonomy" id="1490495"/>
    <lineage>
        <taxon>Eukaryota</taxon>
        <taxon>Sar</taxon>
        <taxon>Stramenopiles</taxon>
        <taxon>Oomycota</taxon>
        <taxon>Peronosporomycetes</taxon>
        <taxon>Peronosporales</taxon>
        <taxon>Peronosporaceae</taxon>
        <taxon>Phytophthora</taxon>
    </lineage>
</organism>
<keyword evidence="3" id="KW-1185">Reference proteome</keyword>
<evidence type="ECO:0000313" key="2">
    <source>
        <dbReference type="EMBL" id="GMF51461.1"/>
    </source>
</evidence>